<keyword evidence="2" id="KW-1185">Reference proteome</keyword>
<dbReference type="EMBL" id="JAOTEM010000001">
    <property type="protein sequence ID" value="MCU7615804.1"/>
    <property type="molecule type" value="Genomic_DNA"/>
</dbReference>
<proteinExistence type="predicted"/>
<accession>A0ABT2W0N1</accession>
<dbReference type="SUPFAM" id="SSF48295">
    <property type="entry name" value="TrpR-like"/>
    <property type="match status" value="1"/>
</dbReference>
<dbReference type="Proteomes" id="UP001208649">
    <property type="component" value="Unassembled WGS sequence"/>
</dbReference>
<dbReference type="InterPro" id="IPR010921">
    <property type="entry name" value="Trp_repressor/repl_initiator"/>
</dbReference>
<reference evidence="2" key="1">
    <citation type="submission" date="2023-07" db="EMBL/GenBank/DDBJ databases">
        <title>Chryseobacterium sp. strain PBS4-4 Genome sequencing and assembly.</title>
        <authorList>
            <person name="Jung Y."/>
        </authorList>
    </citation>
    <scope>NUCLEOTIDE SEQUENCE [LARGE SCALE GENOMIC DNA]</scope>
    <source>
        <strain evidence="2">PBS4-4</strain>
    </source>
</reference>
<protein>
    <submittedName>
        <fullName evidence="1">Transposase</fullName>
    </submittedName>
</protein>
<evidence type="ECO:0000313" key="2">
    <source>
        <dbReference type="Proteomes" id="UP001208649"/>
    </source>
</evidence>
<evidence type="ECO:0000313" key="1">
    <source>
        <dbReference type="EMBL" id="MCU7615804.1"/>
    </source>
</evidence>
<comment type="caution">
    <text evidence="1">The sequence shown here is derived from an EMBL/GenBank/DDBJ whole genome shotgun (WGS) entry which is preliminary data.</text>
</comment>
<dbReference type="RefSeq" id="WP_263001077.1">
    <property type="nucleotide sequence ID" value="NZ_JAOTEM010000001.1"/>
</dbReference>
<organism evidence="1 2">
    <name type="scientific">Chryseobacterium edaphi</name>
    <dbReference type="NCBI Taxonomy" id="2976532"/>
    <lineage>
        <taxon>Bacteria</taxon>
        <taxon>Pseudomonadati</taxon>
        <taxon>Bacteroidota</taxon>
        <taxon>Flavobacteriia</taxon>
        <taxon>Flavobacteriales</taxon>
        <taxon>Weeksellaceae</taxon>
        <taxon>Chryseobacterium group</taxon>
        <taxon>Chryseobacterium</taxon>
    </lineage>
</organism>
<sequence>MSTDFKDIVIGNLIRQRVSDRDIGMSRICKFLNSTEEEITQMYKSSSLDTETLLRWSKLLEYDFFRLYSQHLILYAPPANSNYNVIKEKQSILPKFRKHIYTFEIIRFLLEQIQTGQKTKKQIIEEYRIPKTTLYKWIDKYDEKK</sequence>
<name>A0ABT2W0N1_9FLAO</name>
<gene>
    <name evidence="1" type="ORF">NZ698_01220</name>
</gene>